<dbReference type="PANTHER" id="PTHR21212">
    <property type="entry name" value="BERNARDINELLI-SEIP CONGENITAL LIPODYSTROPHY 2 HOMOLOG BSCL2 PROTEIN"/>
    <property type="match status" value="1"/>
</dbReference>
<dbReference type="AlphaFoldDB" id="A0AAV4H450"/>
<evidence type="ECO:0000256" key="4">
    <source>
        <dbReference type="ARBA" id="ARBA00022824"/>
    </source>
</evidence>
<evidence type="ECO:0000313" key="11">
    <source>
        <dbReference type="Proteomes" id="UP000762676"/>
    </source>
</evidence>
<name>A0AAV4H450_9GAST</name>
<keyword evidence="11" id="KW-1185">Reference proteome</keyword>
<dbReference type="EMBL" id="BMAT01012390">
    <property type="protein sequence ID" value="GFR91325.1"/>
    <property type="molecule type" value="Genomic_DNA"/>
</dbReference>
<evidence type="ECO:0000313" key="10">
    <source>
        <dbReference type="EMBL" id="GFR91325.1"/>
    </source>
</evidence>
<dbReference type="GO" id="GO:0140042">
    <property type="term" value="P:lipid droplet formation"/>
    <property type="evidence" value="ECO:0007669"/>
    <property type="project" value="UniProtKB-ARBA"/>
</dbReference>
<feature type="transmembrane region" description="Helical" evidence="9">
    <location>
        <begin position="47"/>
        <end position="65"/>
    </location>
</feature>
<accession>A0AAV4H450</accession>
<evidence type="ECO:0000256" key="6">
    <source>
        <dbReference type="ARBA" id="ARBA00023098"/>
    </source>
</evidence>
<keyword evidence="6" id="KW-0443">Lipid metabolism</keyword>
<dbReference type="InterPro" id="IPR009617">
    <property type="entry name" value="Seipin"/>
</dbReference>
<evidence type="ECO:0000256" key="7">
    <source>
        <dbReference type="ARBA" id="ARBA00023136"/>
    </source>
</evidence>
<evidence type="ECO:0000256" key="1">
    <source>
        <dbReference type="ARBA" id="ARBA00004477"/>
    </source>
</evidence>
<dbReference type="PANTHER" id="PTHR21212:SF0">
    <property type="entry name" value="SEIPIN"/>
    <property type="match status" value="1"/>
</dbReference>
<evidence type="ECO:0000256" key="3">
    <source>
        <dbReference type="ARBA" id="ARBA00022692"/>
    </source>
</evidence>
<reference evidence="10 11" key="1">
    <citation type="journal article" date="2021" name="Elife">
        <title>Chloroplast acquisition without the gene transfer in kleptoplastic sea slugs, Plakobranchus ocellatus.</title>
        <authorList>
            <person name="Maeda T."/>
            <person name="Takahashi S."/>
            <person name="Yoshida T."/>
            <person name="Shimamura S."/>
            <person name="Takaki Y."/>
            <person name="Nagai Y."/>
            <person name="Toyoda A."/>
            <person name="Suzuki Y."/>
            <person name="Arimoto A."/>
            <person name="Ishii H."/>
            <person name="Satoh N."/>
            <person name="Nishiyama T."/>
            <person name="Hasebe M."/>
            <person name="Maruyama T."/>
            <person name="Minagawa J."/>
            <person name="Obokata J."/>
            <person name="Shigenobu S."/>
        </authorList>
    </citation>
    <scope>NUCLEOTIDE SEQUENCE [LARGE SCALE GENOMIC DNA]</scope>
</reference>
<organism evidence="10 11">
    <name type="scientific">Elysia marginata</name>
    <dbReference type="NCBI Taxonomy" id="1093978"/>
    <lineage>
        <taxon>Eukaryota</taxon>
        <taxon>Metazoa</taxon>
        <taxon>Spiralia</taxon>
        <taxon>Lophotrochozoa</taxon>
        <taxon>Mollusca</taxon>
        <taxon>Gastropoda</taxon>
        <taxon>Heterobranchia</taxon>
        <taxon>Euthyneura</taxon>
        <taxon>Panpulmonata</taxon>
        <taxon>Sacoglossa</taxon>
        <taxon>Placobranchoidea</taxon>
        <taxon>Plakobranchidae</taxon>
        <taxon>Elysia</taxon>
    </lineage>
</organism>
<keyword evidence="3 9" id="KW-0812">Transmembrane</keyword>
<feature type="region of interest" description="Disordered" evidence="8">
    <location>
        <begin position="174"/>
        <end position="226"/>
    </location>
</feature>
<evidence type="ECO:0000256" key="2">
    <source>
        <dbReference type="ARBA" id="ARBA00022064"/>
    </source>
</evidence>
<evidence type="ECO:0000256" key="8">
    <source>
        <dbReference type="SAM" id="MobiDB-lite"/>
    </source>
</evidence>
<dbReference type="GO" id="GO:0006629">
    <property type="term" value="P:lipid metabolic process"/>
    <property type="evidence" value="ECO:0007669"/>
    <property type="project" value="UniProtKB-KW"/>
</dbReference>
<comment type="subcellular location">
    <subcellularLocation>
        <location evidence="1">Endoplasmic reticulum membrane</location>
        <topology evidence="1">Multi-pass membrane protein</topology>
    </subcellularLocation>
</comment>
<protein>
    <recommendedName>
        <fullName evidence="2">Seipin</fullName>
    </recommendedName>
</protein>
<dbReference type="Proteomes" id="UP000762676">
    <property type="component" value="Unassembled WGS sequence"/>
</dbReference>
<keyword evidence="4" id="KW-0256">Endoplasmic reticulum</keyword>
<keyword evidence="5 9" id="KW-1133">Transmembrane helix</keyword>
<feature type="transmembrane region" description="Helical" evidence="9">
    <location>
        <begin position="122"/>
        <end position="145"/>
    </location>
</feature>
<dbReference type="CDD" id="cd23995">
    <property type="entry name" value="Seipin_BSCL2_like"/>
    <property type="match status" value="1"/>
</dbReference>
<dbReference type="GO" id="GO:0005789">
    <property type="term" value="C:endoplasmic reticulum membrane"/>
    <property type="evidence" value="ECO:0007669"/>
    <property type="project" value="UniProtKB-SubCell"/>
</dbReference>
<proteinExistence type="predicted"/>
<comment type="caution">
    <text evidence="10">The sequence shown here is derived from an EMBL/GenBank/DDBJ whole genome shotgun (WGS) entry which is preliminary data.</text>
</comment>
<feature type="compositionally biased region" description="Basic and acidic residues" evidence="8">
    <location>
        <begin position="190"/>
        <end position="199"/>
    </location>
</feature>
<feature type="compositionally biased region" description="Polar residues" evidence="8">
    <location>
        <begin position="200"/>
        <end position="216"/>
    </location>
</feature>
<evidence type="ECO:0000256" key="9">
    <source>
        <dbReference type="SAM" id="Phobius"/>
    </source>
</evidence>
<sequence length="259" mass="29618">MMVTLEVPESSKNRDLGMFVIAVKMFDRNGLVTFTSERSTMLQYRSIILRVIDFLGWLPLYFFGLKEHKQTLSVMMFSHLVDDYYHPSVGALVEIRSHGLDLYSCMLTLSANFTGLKYYLHYWPVTSAMFAFWSNMTVLALALGITMFKRNAEMKVLAATLNLANGKKVAKERSKKEGFEDVDEDYNDESIEKNVKETSARTTSSTQTGPSDTQKTIGKKDFEELNMPVIQEPVDFIPEGMEGEAENDFVTELRHRRIN</sequence>
<gene>
    <name evidence="10" type="ORF">ElyMa_006172800</name>
</gene>
<feature type="compositionally biased region" description="Acidic residues" evidence="8">
    <location>
        <begin position="180"/>
        <end position="189"/>
    </location>
</feature>
<dbReference type="Pfam" id="PF06775">
    <property type="entry name" value="Seipin"/>
    <property type="match status" value="1"/>
</dbReference>
<keyword evidence="7 9" id="KW-0472">Membrane</keyword>
<evidence type="ECO:0000256" key="5">
    <source>
        <dbReference type="ARBA" id="ARBA00022989"/>
    </source>
</evidence>